<feature type="transmembrane region" description="Helical" evidence="2">
    <location>
        <begin position="28"/>
        <end position="50"/>
    </location>
</feature>
<reference evidence="3" key="1">
    <citation type="submission" date="2024-05" db="EMBL/GenBank/DDBJ databases">
        <authorList>
            <person name="Yu L."/>
        </authorList>
    </citation>
    <scope>NUCLEOTIDE SEQUENCE</scope>
    <source>
        <strain evidence="3">G08B096</strain>
    </source>
</reference>
<proteinExistence type="predicted"/>
<gene>
    <name evidence="3" type="ORF">ABIQ69_13790</name>
</gene>
<feature type="transmembrane region" description="Helical" evidence="2">
    <location>
        <begin position="70"/>
        <end position="93"/>
    </location>
</feature>
<accession>A0AAU7W5J0</accession>
<protein>
    <submittedName>
        <fullName evidence="3">Uncharacterized protein</fullName>
    </submittedName>
</protein>
<keyword evidence="2" id="KW-1133">Transmembrane helix</keyword>
<dbReference type="RefSeq" id="WP_350347698.1">
    <property type="nucleotide sequence ID" value="NZ_CP158374.1"/>
</dbReference>
<evidence type="ECO:0000256" key="1">
    <source>
        <dbReference type="SAM" id="MobiDB-lite"/>
    </source>
</evidence>
<evidence type="ECO:0000256" key="2">
    <source>
        <dbReference type="SAM" id="Phobius"/>
    </source>
</evidence>
<feature type="compositionally biased region" description="Basic and acidic residues" evidence="1">
    <location>
        <begin position="1"/>
        <end position="14"/>
    </location>
</feature>
<feature type="region of interest" description="Disordered" evidence="1">
    <location>
        <begin position="1"/>
        <end position="20"/>
    </location>
</feature>
<sequence>MGTRDSGRAARDEPAGGEIRTSPARSTLYFVLGGILTLVGIVGIAVYTFTPRNTPVEGQETADGLWQAGLIIGSAVAGGAGLLLLGWGLVTVLRRRRDDGR</sequence>
<keyword evidence="2" id="KW-0472">Membrane</keyword>
<evidence type="ECO:0000313" key="3">
    <source>
        <dbReference type="EMBL" id="XBX81676.1"/>
    </source>
</evidence>
<organism evidence="3">
    <name type="scientific">Agromyces sp. G08B096</name>
    <dbReference type="NCBI Taxonomy" id="3156399"/>
    <lineage>
        <taxon>Bacteria</taxon>
        <taxon>Bacillati</taxon>
        <taxon>Actinomycetota</taxon>
        <taxon>Actinomycetes</taxon>
        <taxon>Micrococcales</taxon>
        <taxon>Microbacteriaceae</taxon>
        <taxon>Agromyces</taxon>
    </lineage>
</organism>
<dbReference type="AlphaFoldDB" id="A0AAU7W5J0"/>
<keyword evidence="2" id="KW-0812">Transmembrane</keyword>
<dbReference type="EMBL" id="CP158374">
    <property type="protein sequence ID" value="XBX81676.1"/>
    <property type="molecule type" value="Genomic_DNA"/>
</dbReference>
<name>A0AAU7W5J0_9MICO</name>